<dbReference type="EMBL" id="AUZZ01006996">
    <property type="protein sequence ID" value="EQD44189.1"/>
    <property type="molecule type" value="Genomic_DNA"/>
</dbReference>
<dbReference type="InterPro" id="IPR024080">
    <property type="entry name" value="Neurolysin/TOP_N"/>
</dbReference>
<dbReference type="Gene3D" id="1.10.1370.10">
    <property type="entry name" value="Neurolysin, domain 3"/>
    <property type="match status" value="1"/>
</dbReference>
<evidence type="ECO:0000256" key="3">
    <source>
        <dbReference type="ARBA" id="ARBA00022670"/>
    </source>
</evidence>
<evidence type="ECO:0000256" key="6">
    <source>
        <dbReference type="ARBA" id="ARBA00022833"/>
    </source>
</evidence>
<comment type="cofactor">
    <cofactor evidence="1">
        <name>Zn(2+)</name>
        <dbReference type="ChEBI" id="CHEBI:29105"/>
    </cofactor>
</comment>
<comment type="caution">
    <text evidence="13">The sequence shown here is derived from an EMBL/GenBank/DDBJ whole genome shotgun (WGS) entry which is preliminary data.</text>
</comment>
<dbReference type="Pfam" id="PF01432">
    <property type="entry name" value="Peptidase_M3"/>
    <property type="match status" value="1"/>
</dbReference>
<comment type="catalytic activity">
    <reaction evidence="8">
        <text>Hydrolysis of oligopeptides, with broad specificity. Gly or Ala commonly occur as P1 or P1' residues, but more distant residues are also important, as is shown by the fact that Z-Gly-Pro-Gly-|-Gly-Pro-Ala is cleaved, but not Z-(Gly)(5).</text>
        <dbReference type="EC" id="3.4.24.70"/>
    </reaction>
</comment>
<dbReference type="InterPro" id="IPR045090">
    <property type="entry name" value="Pept_M3A_M3B"/>
</dbReference>
<dbReference type="PANTHER" id="PTHR11804:SF84">
    <property type="entry name" value="SACCHAROLYSIN"/>
    <property type="match status" value="1"/>
</dbReference>
<organism evidence="13">
    <name type="scientific">mine drainage metagenome</name>
    <dbReference type="NCBI Taxonomy" id="410659"/>
    <lineage>
        <taxon>unclassified sequences</taxon>
        <taxon>metagenomes</taxon>
        <taxon>ecological metagenomes</taxon>
    </lineage>
</organism>
<evidence type="ECO:0000256" key="2">
    <source>
        <dbReference type="ARBA" id="ARBA00006040"/>
    </source>
</evidence>
<dbReference type="Gene3D" id="3.40.390.10">
    <property type="entry name" value="Collagenase (Catalytic Domain)"/>
    <property type="match status" value="1"/>
</dbReference>
<dbReference type="InterPro" id="IPR001567">
    <property type="entry name" value="Pept_M3A_M3B_dom"/>
</dbReference>
<keyword evidence="5" id="KW-0378">Hydrolase</keyword>
<evidence type="ECO:0000256" key="10">
    <source>
        <dbReference type="SAM" id="MobiDB-lite"/>
    </source>
</evidence>
<dbReference type="Pfam" id="PF19310">
    <property type="entry name" value="TOP_N"/>
    <property type="match status" value="1"/>
</dbReference>
<dbReference type="GO" id="GO:0006518">
    <property type="term" value="P:peptide metabolic process"/>
    <property type="evidence" value="ECO:0007669"/>
    <property type="project" value="TreeGrafter"/>
</dbReference>
<dbReference type="CDD" id="cd06456">
    <property type="entry name" value="M3A_DCP"/>
    <property type="match status" value="1"/>
</dbReference>
<dbReference type="PANTHER" id="PTHR11804">
    <property type="entry name" value="PROTEASE M3 THIMET OLIGOPEPTIDASE-RELATED"/>
    <property type="match status" value="1"/>
</dbReference>
<comment type="similarity">
    <text evidence="2">Belongs to the peptidase M3 family.</text>
</comment>
<evidence type="ECO:0000259" key="11">
    <source>
        <dbReference type="Pfam" id="PF01432"/>
    </source>
</evidence>
<keyword evidence="4" id="KW-0479">Metal-binding</keyword>
<dbReference type="GO" id="GO:0005829">
    <property type="term" value="C:cytosol"/>
    <property type="evidence" value="ECO:0007669"/>
    <property type="project" value="UniProtKB-ARBA"/>
</dbReference>
<feature type="domain" description="Peptidase M3A/M3B catalytic" evidence="11">
    <location>
        <begin position="222"/>
        <end position="629"/>
    </location>
</feature>
<accession>T1AU46</accession>
<dbReference type="Gene3D" id="1.20.1050.40">
    <property type="entry name" value="Endopeptidase. Chain P, domain 1"/>
    <property type="match status" value="1"/>
</dbReference>
<gene>
    <name evidence="13" type="ORF">B2A_09682</name>
</gene>
<keyword evidence="3" id="KW-0645">Protease</keyword>
<evidence type="ECO:0000313" key="13">
    <source>
        <dbReference type="EMBL" id="EQD44189.1"/>
    </source>
</evidence>
<protein>
    <recommendedName>
        <fullName evidence="9">oligopeptidase A</fullName>
        <ecNumber evidence="9">3.4.24.70</ecNumber>
    </recommendedName>
</protein>
<dbReference type="EC" id="3.4.24.70" evidence="9"/>
<reference evidence="13" key="1">
    <citation type="submission" date="2013-08" db="EMBL/GenBank/DDBJ databases">
        <authorList>
            <person name="Mendez C."/>
            <person name="Richter M."/>
            <person name="Ferrer M."/>
            <person name="Sanchez J."/>
        </authorList>
    </citation>
    <scope>NUCLEOTIDE SEQUENCE</scope>
</reference>
<evidence type="ECO:0000259" key="12">
    <source>
        <dbReference type="Pfam" id="PF19310"/>
    </source>
</evidence>
<name>T1AU46_9ZZZZ</name>
<dbReference type="InterPro" id="IPR024079">
    <property type="entry name" value="MetalloPept_cat_dom_sf"/>
</dbReference>
<evidence type="ECO:0000256" key="7">
    <source>
        <dbReference type="ARBA" id="ARBA00023049"/>
    </source>
</evidence>
<evidence type="ECO:0000256" key="5">
    <source>
        <dbReference type="ARBA" id="ARBA00022801"/>
    </source>
</evidence>
<evidence type="ECO:0000256" key="8">
    <source>
        <dbReference type="ARBA" id="ARBA00024603"/>
    </source>
</evidence>
<dbReference type="InterPro" id="IPR024077">
    <property type="entry name" value="Neurolysin/TOP_dom2"/>
</dbReference>
<proteinExistence type="inferred from homology"/>
<keyword evidence="7" id="KW-0482">Metalloprotease</keyword>
<feature type="domain" description="Oligopeptidase A N-terminal" evidence="12">
    <location>
        <begin position="23"/>
        <end position="148"/>
    </location>
</feature>
<evidence type="ECO:0000256" key="9">
    <source>
        <dbReference type="ARBA" id="ARBA00026100"/>
    </source>
</evidence>
<reference evidence="13" key="2">
    <citation type="journal article" date="2014" name="ISME J.">
        <title>Microbial stratification in low pH oxic and suboxic macroscopic growths along an acid mine drainage.</title>
        <authorList>
            <person name="Mendez-Garcia C."/>
            <person name="Mesa V."/>
            <person name="Sprenger R.R."/>
            <person name="Richter M."/>
            <person name="Diez M.S."/>
            <person name="Solano J."/>
            <person name="Bargiela R."/>
            <person name="Golyshina O.V."/>
            <person name="Manteca A."/>
            <person name="Ramos J.L."/>
            <person name="Gallego J.R."/>
            <person name="Llorente I."/>
            <person name="Martins Dos Santos V.A."/>
            <person name="Jensen O.N."/>
            <person name="Pelaez A.I."/>
            <person name="Sanchez J."/>
            <person name="Ferrer M."/>
        </authorList>
    </citation>
    <scope>NUCLEOTIDE SEQUENCE</scope>
</reference>
<evidence type="ECO:0000256" key="1">
    <source>
        <dbReference type="ARBA" id="ARBA00001947"/>
    </source>
</evidence>
<dbReference type="GO" id="GO:0006508">
    <property type="term" value="P:proteolysis"/>
    <property type="evidence" value="ECO:0007669"/>
    <property type="project" value="UniProtKB-KW"/>
</dbReference>
<evidence type="ECO:0000256" key="4">
    <source>
        <dbReference type="ARBA" id="ARBA00022723"/>
    </source>
</evidence>
<dbReference type="GO" id="GO:0046872">
    <property type="term" value="F:metal ion binding"/>
    <property type="evidence" value="ECO:0007669"/>
    <property type="project" value="UniProtKB-KW"/>
</dbReference>
<dbReference type="AlphaFoldDB" id="T1AU46"/>
<dbReference type="InterPro" id="IPR034005">
    <property type="entry name" value="M3A_DCP"/>
</dbReference>
<dbReference type="SUPFAM" id="SSF55486">
    <property type="entry name" value="Metalloproteases ('zincins'), catalytic domain"/>
    <property type="match status" value="1"/>
</dbReference>
<dbReference type="InterPro" id="IPR045666">
    <property type="entry name" value="OpdA_N"/>
</dbReference>
<dbReference type="FunFam" id="3.40.390.10:FF:000009">
    <property type="entry name" value="Oligopeptidase A"/>
    <property type="match status" value="1"/>
</dbReference>
<dbReference type="GO" id="GO:0004222">
    <property type="term" value="F:metalloendopeptidase activity"/>
    <property type="evidence" value="ECO:0007669"/>
    <property type="project" value="UniProtKB-EC"/>
</dbReference>
<sequence length="752" mass="83024">MHNPLLDDAALPDFAAIRPEHVLPAVQARLDALEAGIAAIVAPDTPRDFTHVLLAEERLQQALARTWAPVAHLHAVADTAELRAAYAEAEQRMTKVQARLGQHRGLHEAVRAVRERADFAQLGAAERALVEHTLRDFRLSGVALEEPARTRFRAIAQELSQLGTGFEEAVLDAGEAWHEHVTDERDLDGLPPSARDILASYAREAGLDGFLITLRQPAVQAVLTHADNRALRERVYWAWNTRASDQGPQAGEYDNSARIAQILALRHEAAQLLGFADAAELSLADKMAPDVATVRAFLDDLVQRARPRGREEREALRAYAAAELALPNLESWDVAWAAEKLRAARHALDEEQLKPYFPLPQVLDGLFAILARVFGISLREPGGASVWHPDVRYAQVFDADGRLRAGIYLDLYARRGKRGGAWMDVCRSRFRDAPDTQPPVAFLTCNFAPPGRAAPALLTHDDVQTLFHEMGHVLHHLLTEVDLPGVGGIDGVEWDAVELPSQFMENFAWQREALDLIARHCQTHQPLPAELYQRMLDARHFHAGLHLLRQLEFALYDLRLHAEYDVARGPRTLELLAEVRRSVAVLTPPAWQRFPQAFTHIFAGGYAAGYYGYLWAEVLAADAFARFAERACSTPPPVPRSAARSWPWAPAAQRWRASARFADAIPIRCRYCAATGLPPEHGALAGFGADGVALTITPAPKREPSASASAAGASPSCQKGLAARRIALRTSAWPRRSRRAVPASERARRACR</sequence>
<keyword evidence="6" id="KW-0862">Zinc</keyword>
<feature type="region of interest" description="Disordered" evidence="10">
    <location>
        <begin position="733"/>
        <end position="752"/>
    </location>
</feature>